<dbReference type="Proteomes" id="UP000078468">
    <property type="component" value="Chromosome"/>
</dbReference>
<evidence type="ECO:0000313" key="2">
    <source>
        <dbReference type="Proteomes" id="UP000078468"/>
    </source>
</evidence>
<dbReference type="Pfam" id="PF08713">
    <property type="entry name" value="DNA_alkylation"/>
    <property type="match status" value="1"/>
</dbReference>
<dbReference type="RefSeq" id="WP_064725946.1">
    <property type="nucleotide sequence ID" value="NZ_BMRX01000015.1"/>
</dbReference>
<dbReference type="InterPro" id="IPR014825">
    <property type="entry name" value="DNA_alkylation"/>
</dbReference>
<dbReference type="AlphaFoldDB" id="A0A191US96"/>
<dbReference type="Gene3D" id="1.25.10.90">
    <property type="match status" value="1"/>
</dbReference>
<proteinExistence type="predicted"/>
<dbReference type="CDD" id="cd06561">
    <property type="entry name" value="AlkD_like"/>
    <property type="match status" value="1"/>
</dbReference>
<dbReference type="InterPro" id="IPR016024">
    <property type="entry name" value="ARM-type_fold"/>
</dbReference>
<dbReference type="GeneID" id="91303322"/>
<dbReference type="PANTHER" id="PTHR34070">
    <property type="entry name" value="ARMADILLO-TYPE FOLD"/>
    <property type="match status" value="1"/>
</dbReference>
<gene>
    <name evidence="1" type="ORF">Spa2297_00395</name>
</gene>
<protein>
    <submittedName>
        <fullName evidence="1">DNA alkylation repair protein</fullName>
    </submittedName>
</protein>
<dbReference type="SUPFAM" id="SSF48371">
    <property type="entry name" value="ARM repeat"/>
    <property type="match status" value="1"/>
</dbReference>
<dbReference type="PANTHER" id="PTHR34070:SF1">
    <property type="entry name" value="DNA ALKYLATION REPAIR PROTEIN"/>
    <property type="match status" value="1"/>
</dbReference>
<dbReference type="KEGG" id="spav:Spa2297_00395"/>
<accession>A0A191US96</accession>
<evidence type="ECO:0000313" key="1">
    <source>
        <dbReference type="EMBL" id="ANJ05575.1"/>
    </source>
</evidence>
<reference evidence="1 2" key="1">
    <citation type="submission" date="2016-05" db="EMBL/GenBank/DDBJ databases">
        <title>Non-Contiguous Finished Genome Sequence of Streptomyces parvulus 2297 Integrated Site-Specifically with Actinophage R4.</title>
        <authorList>
            <person name="Nishizawa T."/>
            <person name="Miura T."/>
            <person name="Harada C."/>
            <person name="Guo Y."/>
            <person name="Narisawa K."/>
            <person name="Ohta H."/>
            <person name="Takahashi H."/>
            <person name="Shirai M."/>
        </authorList>
    </citation>
    <scope>NUCLEOTIDE SEQUENCE [LARGE SCALE GENOMIC DNA]</scope>
    <source>
        <strain evidence="1 2">2297</strain>
    </source>
</reference>
<dbReference type="EMBL" id="CP015866">
    <property type="protein sequence ID" value="ANJ05575.1"/>
    <property type="molecule type" value="Genomic_DNA"/>
</dbReference>
<organism evidence="1 2">
    <name type="scientific">Streptomyces parvulus</name>
    <dbReference type="NCBI Taxonomy" id="146923"/>
    <lineage>
        <taxon>Bacteria</taxon>
        <taxon>Bacillati</taxon>
        <taxon>Actinomycetota</taxon>
        <taxon>Actinomycetes</taxon>
        <taxon>Kitasatosporales</taxon>
        <taxon>Streptomycetaceae</taxon>
        <taxon>Streptomyces</taxon>
    </lineage>
</organism>
<sequence length="232" mass="26168">MTSSSLERLRSELRELAEPKVRTQLERVLSPAADDELLGVRVPVLRGLARSHRGLRSVEVADLLSSRVHEERFVALLVLAEQMRLAPDRAARGKLADFYLAHTDRVDNWDLVDGSAPVVLGTWLLDEPPGVLERLAASTSLWERRIAVVATLTLIRAGRYGPTFSLVVALRRDPEPLIHKALGWMLREIGRHDERALADFLDRHAPGLPRITVRHATERMAPELRVRFVRRG</sequence>
<name>A0A191US96_9ACTN</name>